<keyword evidence="3" id="KW-1185">Reference proteome</keyword>
<keyword evidence="1" id="KW-0812">Transmembrane</keyword>
<dbReference type="EMBL" id="RWGY01000002">
    <property type="protein sequence ID" value="TVU51628.1"/>
    <property type="molecule type" value="Genomic_DNA"/>
</dbReference>
<evidence type="ECO:0000313" key="3">
    <source>
        <dbReference type="Proteomes" id="UP000324897"/>
    </source>
</evidence>
<dbReference type="Proteomes" id="UP000324897">
    <property type="component" value="Chromosome 6"/>
</dbReference>
<reference evidence="2 3" key="1">
    <citation type="journal article" date="2019" name="Sci. Rep.">
        <title>A high-quality genome of Eragrostis curvula grass provides insights into Poaceae evolution and supports new strategies to enhance forage quality.</title>
        <authorList>
            <person name="Carballo J."/>
            <person name="Santos B.A.C.M."/>
            <person name="Zappacosta D."/>
            <person name="Garbus I."/>
            <person name="Selva J.P."/>
            <person name="Gallo C.A."/>
            <person name="Diaz A."/>
            <person name="Albertini E."/>
            <person name="Caccamo M."/>
            <person name="Echenique V."/>
        </authorList>
    </citation>
    <scope>NUCLEOTIDE SEQUENCE [LARGE SCALE GENOMIC DNA]</scope>
    <source>
        <strain evidence="3">cv. Victoria</strain>
        <tissue evidence="2">Leaf</tissue>
    </source>
</reference>
<evidence type="ECO:0000256" key="1">
    <source>
        <dbReference type="SAM" id="Phobius"/>
    </source>
</evidence>
<feature type="transmembrane region" description="Helical" evidence="1">
    <location>
        <begin position="140"/>
        <end position="163"/>
    </location>
</feature>
<dbReference type="Gramene" id="TVU51628">
    <property type="protein sequence ID" value="TVU51628"/>
    <property type="gene ID" value="EJB05_03068"/>
</dbReference>
<keyword evidence="1" id="KW-1133">Transmembrane helix</keyword>
<dbReference type="AlphaFoldDB" id="A0A5J9WU54"/>
<evidence type="ECO:0000313" key="2">
    <source>
        <dbReference type="EMBL" id="TVU51628.1"/>
    </source>
</evidence>
<name>A0A5J9WU54_9POAL</name>
<accession>A0A5J9WU54</accession>
<organism evidence="2 3">
    <name type="scientific">Eragrostis curvula</name>
    <name type="common">weeping love grass</name>
    <dbReference type="NCBI Taxonomy" id="38414"/>
    <lineage>
        <taxon>Eukaryota</taxon>
        <taxon>Viridiplantae</taxon>
        <taxon>Streptophyta</taxon>
        <taxon>Embryophyta</taxon>
        <taxon>Tracheophyta</taxon>
        <taxon>Spermatophyta</taxon>
        <taxon>Magnoliopsida</taxon>
        <taxon>Liliopsida</taxon>
        <taxon>Poales</taxon>
        <taxon>Poaceae</taxon>
        <taxon>PACMAD clade</taxon>
        <taxon>Chloridoideae</taxon>
        <taxon>Eragrostideae</taxon>
        <taxon>Eragrostidinae</taxon>
        <taxon>Eragrostis</taxon>
    </lineage>
</organism>
<gene>
    <name evidence="2" type="ORF">EJB05_03068</name>
</gene>
<keyword evidence="1" id="KW-0472">Membrane</keyword>
<sequence length="308" mass="34620">MAAAALRFLLRRREAASPSLALLQPLLGHATGHSPLLSAAGLPDLRRAQLPPAQVPSLLRQYSSLQGRGLPLLRPRIGSQGLPFLEQKTLHLLSAAASLPDSHRLLPSPYPVKSLVRYYSSKEVGAPLLRERINPKRTRLINLLTIANLFLVVYNGYLIWSFYEMQEQSLSIVKRAETQFSAVELLHAQMNDLTKQFDMIIKESMAILEKANNLVQAAFDEKAFTLFDQEMDSLINAIDVFEKGLDSFEEATVSCDVLPLDVIELVQLFCKQMEEFSKFVRQNMKKLSCSVETLKIMKEHPKCDLADV</sequence>
<proteinExistence type="predicted"/>
<comment type="caution">
    <text evidence="2">The sequence shown here is derived from an EMBL/GenBank/DDBJ whole genome shotgun (WGS) entry which is preliminary data.</text>
</comment>
<protein>
    <submittedName>
        <fullName evidence="2">Uncharacterized protein</fullName>
    </submittedName>
</protein>